<feature type="transmembrane region" description="Helical" evidence="6">
    <location>
        <begin position="257"/>
        <end position="283"/>
    </location>
</feature>
<evidence type="ECO:0000313" key="9">
    <source>
        <dbReference type="EMBL" id="TCO72380.1"/>
    </source>
</evidence>
<keyword evidence="10" id="KW-1185">Reference proteome</keyword>
<dbReference type="NCBIfam" id="TIGR00360">
    <property type="entry name" value="ComEC_N-term"/>
    <property type="match status" value="1"/>
</dbReference>
<evidence type="ECO:0000256" key="5">
    <source>
        <dbReference type="ARBA" id="ARBA00023136"/>
    </source>
</evidence>
<comment type="subcellular location">
    <subcellularLocation>
        <location evidence="1">Cell membrane</location>
        <topology evidence="1">Multi-pass membrane protein</topology>
    </subcellularLocation>
</comment>
<evidence type="ECO:0000313" key="10">
    <source>
        <dbReference type="Proteomes" id="UP000295142"/>
    </source>
</evidence>
<feature type="transmembrane region" description="Helical" evidence="6">
    <location>
        <begin position="12"/>
        <end position="32"/>
    </location>
</feature>
<dbReference type="AlphaFoldDB" id="A0A4V2SAP3"/>
<dbReference type="OrthoDB" id="9790149at2"/>
<feature type="transmembrane region" description="Helical" evidence="6">
    <location>
        <begin position="361"/>
        <end position="381"/>
    </location>
</feature>
<protein>
    <submittedName>
        <fullName evidence="9">Competence protein ComEC</fullName>
    </submittedName>
</protein>
<feature type="transmembrane region" description="Helical" evidence="6">
    <location>
        <begin position="393"/>
        <end position="416"/>
    </location>
</feature>
<feature type="transmembrane region" description="Helical" evidence="6">
    <location>
        <begin position="295"/>
        <end position="310"/>
    </location>
</feature>
<reference evidence="9 10" key="1">
    <citation type="submission" date="2019-03" db="EMBL/GenBank/DDBJ databases">
        <title>Genomic Encyclopedia of Type Strains, Phase IV (KMG-IV): sequencing the most valuable type-strain genomes for metagenomic binning, comparative biology and taxonomic classification.</title>
        <authorList>
            <person name="Goeker M."/>
        </authorList>
    </citation>
    <scope>NUCLEOTIDE SEQUENCE [LARGE SCALE GENOMIC DNA]</scope>
    <source>
        <strain evidence="9 10">DSM 4868</strain>
    </source>
</reference>
<dbReference type="EMBL" id="SLWW01000004">
    <property type="protein sequence ID" value="TCO72380.1"/>
    <property type="molecule type" value="Genomic_DNA"/>
</dbReference>
<feature type="domain" description="DUF4131" evidence="8">
    <location>
        <begin position="37"/>
        <end position="192"/>
    </location>
</feature>
<name>A0A4V2SAP3_9RHOB</name>
<keyword evidence="2" id="KW-1003">Cell membrane</keyword>
<keyword evidence="5 6" id="KW-0472">Membrane</keyword>
<comment type="caution">
    <text evidence="9">The sequence shown here is derived from an EMBL/GenBank/DDBJ whole genome shotgun (WGS) entry which is preliminary data.</text>
</comment>
<gene>
    <name evidence="9" type="ORF">EV655_10467</name>
</gene>
<dbReference type="PANTHER" id="PTHR30619">
    <property type="entry name" value="DNA INTERNALIZATION/COMPETENCE PROTEIN COMEC/REC2"/>
    <property type="match status" value="1"/>
</dbReference>
<keyword evidence="3 6" id="KW-0812">Transmembrane</keyword>
<proteinExistence type="predicted"/>
<sequence>MGPLRALEARRGHLFPWTPVLLALGIGLYFTLPAEPPLWAFATLGGLGLAAMLAAWKGPELSGPVFTALALVAFGVVLAGARTQMVAAPKLDHRYYGVVEGRVLILDRSLSDAPRITLDQVWLERVPQARTPARLRISLHGQGGVTDPMPGTRIAMMAHLSPPSAPAEPGGFDFRRHAWFGGLGAVGYARTPAVAIDPPEGGLSLIVHRARMHLSAALRARIPGDQGAFAAAILTGDRSAISRETVQQLRDSNLAHLLAISGLHMGLLTGVVFAALRLGLALIPAVALRLPTKKLAAIGALAAGAVYLALSGGNVATERAYIMVAVVLAAVLADRRALTLRAVAFAALIILVLSPESLTQAGFQMSFAATTALIAVFGALRDLPEGMWRPPRWMNGALAVVLSSAVAGVATAPFGAAHFNQMSQYGLLANVLSVPLMGLLVIPAAVAAACLAPFGLAVLGLEPMRLGIAWILGVADRVAGLDGAVWPVVAPQPLVLPMISLGALWVILWSGRARLAGVVPVLAALVLWSQAERPALLIAESGGLIGAMGPEGRALSKPGGEGFVALSWLENDGDRGTQEAAFARPGLAGERGDQRVDLDGTLFTLVTGRGWAERIAPACAAGWVVVPQVVEDAPEGCRLLDRARLAETGAVAVYAATDGPRLVFARDAAGDRPWTR</sequence>
<keyword evidence="4 6" id="KW-1133">Transmembrane helix</keyword>
<feature type="transmembrane region" description="Helical" evidence="6">
    <location>
        <begin position="338"/>
        <end position="355"/>
    </location>
</feature>
<feature type="transmembrane region" description="Helical" evidence="6">
    <location>
        <begin position="63"/>
        <end position="81"/>
    </location>
</feature>
<evidence type="ECO:0000259" key="8">
    <source>
        <dbReference type="Pfam" id="PF13567"/>
    </source>
</evidence>
<feature type="transmembrane region" description="Helical" evidence="6">
    <location>
        <begin position="38"/>
        <end position="56"/>
    </location>
</feature>
<dbReference type="Pfam" id="PF03772">
    <property type="entry name" value="Competence"/>
    <property type="match status" value="1"/>
</dbReference>
<evidence type="ECO:0000256" key="4">
    <source>
        <dbReference type="ARBA" id="ARBA00022989"/>
    </source>
</evidence>
<evidence type="ECO:0000256" key="2">
    <source>
        <dbReference type="ARBA" id="ARBA00022475"/>
    </source>
</evidence>
<dbReference type="InterPro" id="IPR052159">
    <property type="entry name" value="Competence_DNA_uptake"/>
</dbReference>
<dbReference type="Pfam" id="PF13567">
    <property type="entry name" value="DUF4131"/>
    <property type="match status" value="1"/>
</dbReference>
<dbReference type="PANTHER" id="PTHR30619:SF1">
    <property type="entry name" value="RECOMBINATION PROTEIN 2"/>
    <property type="match status" value="1"/>
</dbReference>
<dbReference type="InterPro" id="IPR004477">
    <property type="entry name" value="ComEC_N"/>
</dbReference>
<accession>A0A4V2SAP3</accession>
<dbReference type="Proteomes" id="UP000295142">
    <property type="component" value="Unassembled WGS sequence"/>
</dbReference>
<evidence type="ECO:0000256" key="6">
    <source>
        <dbReference type="SAM" id="Phobius"/>
    </source>
</evidence>
<evidence type="ECO:0000259" key="7">
    <source>
        <dbReference type="Pfam" id="PF03772"/>
    </source>
</evidence>
<organism evidence="9 10">
    <name type="scientific">Rhodovulum euryhalinum</name>
    <dbReference type="NCBI Taxonomy" id="35805"/>
    <lineage>
        <taxon>Bacteria</taxon>
        <taxon>Pseudomonadati</taxon>
        <taxon>Pseudomonadota</taxon>
        <taxon>Alphaproteobacteria</taxon>
        <taxon>Rhodobacterales</taxon>
        <taxon>Paracoccaceae</taxon>
        <taxon>Rhodovulum</taxon>
    </lineage>
</organism>
<evidence type="ECO:0000256" key="1">
    <source>
        <dbReference type="ARBA" id="ARBA00004651"/>
    </source>
</evidence>
<evidence type="ECO:0000256" key="3">
    <source>
        <dbReference type="ARBA" id="ARBA00022692"/>
    </source>
</evidence>
<dbReference type="RefSeq" id="WP_132542892.1">
    <property type="nucleotide sequence ID" value="NZ_SLWW01000004.1"/>
</dbReference>
<feature type="domain" description="ComEC/Rec2-related protein" evidence="7">
    <location>
        <begin position="233"/>
        <end position="511"/>
    </location>
</feature>
<dbReference type="GO" id="GO:0005886">
    <property type="term" value="C:plasma membrane"/>
    <property type="evidence" value="ECO:0007669"/>
    <property type="project" value="UniProtKB-SubCell"/>
</dbReference>
<dbReference type="InterPro" id="IPR025405">
    <property type="entry name" value="DUF4131"/>
</dbReference>
<feature type="transmembrane region" description="Helical" evidence="6">
    <location>
        <begin position="436"/>
        <end position="461"/>
    </location>
</feature>